<dbReference type="PRINTS" id="PR00033">
    <property type="entry name" value="HTHASNC"/>
</dbReference>
<dbReference type="InterPro" id="IPR036388">
    <property type="entry name" value="WH-like_DNA-bd_sf"/>
</dbReference>
<feature type="domain" description="HTH asnC-type" evidence="1">
    <location>
        <begin position="1"/>
        <end position="53"/>
    </location>
</feature>
<dbReference type="SUPFAM" id="SSF46785">
    <property type="entry name" value="Winged helix' DNA-binding domain"/>
    <property type="match status" value="1"/>
</dbReference>
<dbReference type="EMBL" id="SMKW01000246">
    <property type="protein sequence ID" value="TDD31581.1"/>
    <property type="molecule type" value="Genomic_DNA"/>
</dbReference>
<dbReference type="PANTHER" id="PTHR30154">
    <property type="entry name" value="LEUCINE-RESPONSIVE REGULATORY PROTEIN"/>
    <property type="match status" value="1"/>
</dbReference>
<dbReference type="GO" id="GO:0043200">
    <property type="term" value="P:response to amino acid"/>
    <property type="evidence" value="ECO:0007669"/>
    <property type="project" value="TreeGrafter"/>
</dbReference>
<evidence type="ECO:0000313" key="3">
    <source>
        <dbReference type="EMBL" id="TDD31622.1"/>
    </source>
</evidence>
<dbReference type="InterPro" id="IPR036390">
    <property type="entry name" value="WH_DNA-bd_sf"/>
</dbReference>
<evidence type="ECO:0000313" key="4">
    <source>
        <dbReference type="Proteomes" id="UP000294947"/>
    </source>
</evidence>
<name>A0A4R4XM26_9PSEU</name>
<accession>A0A4R4XM26</accession>
<dbReference type="EMBL" id="SMKW01000245">
    <property type="protein sequence ID" value="TDD31622.1"/>
    <property type="molecule type" value="Genomic_DNA"/>
</dbReference>
<dbReference type="PANTHER" id="PTHR30154:SF53">
    <property type="entry name" value="HTH-TYPE TRANSCRIPTIONAL REGULATOR LRPC"/>
    <property type="match status" value="1"/>
</dbReference>
<organism evidence="3 4">
    <name type="scientific">Saccharopolyspora elongata</name>
    <dbReference type="NCBI Taxonomy" id="2530387"/>
    <lineage>
        <taxon>Bacteria</taxon>
        <taxon>Bacillati</taxon>
        <taxon>Actinomycetota</taxon>
        <taxon>Actinomycetes</taxon>
        <taxon>Pseudonocardiales</taxon>
        <taxon>Pseudonocardiaceae</taxon>
        <taxon>Saccharopolyspora</taxon>
    </lineage>
</organism>
<sequence>MDAIDEKIIAELSRNARISHAELAHRVLLSRNAVRQRIERLERQGHIRGYTIV</sequence>
<dbReference type="AlphaFoldDB" id="A0A4R4XM26"/>
<dbReference type="RefSeq" id="WP_132495759.1">
    <property type="nucleotide sequence ID" value="NZ_SMKW01000245.1"/>
</dbReference>
<dbReference type="Proteomes" id="UP000294947">
    <property type="component" value="Unassembled WGS sequence"/>
</dbReference>
<proteinExistence type="predicted"/>
<gene>
    <name evidence="3" type="ORF">E1288_46480</name>
    <name evidence="2" type="ORF">E1288_46490</name>
</gene>
<comment type="caution">
    <text evidence="3">The sequence shown here is derived from an EMBL/GenBank/DDBJ whole genome shotgun (WGS) entry which is preliminary data.</text>
</comment>
<evidence type="ECO:0000259" key="1">
    <source>
        <dbReference type="PROSITE" id="PS50956"/>
    </source>
</evidence>
<dbReference type="Pfam" id="PF13404">
    <property type="entry name" value="HTH_AsnC-type"/>
    <property type="match status" value="1"/>
</dbReference>
<dbReference type="GO" id="GO:0043565">
    <property type="term" value="F:sequence-specific DNA binding"/>
    <property type="evidence" value="ECO:0007669"/>
    <property type="project" value="InterPro"/>
</dbReference>
<dbReference type="InterPro" id="IPR000485">
    <property type="entry name" value="AsnC-type_HTH_dom"/>
</dbReference>
<dbReference type="PROSITE" id="PS50956">
    <property type="entry name" value="HTH_ASNC_2"/>
    <property type="match status" value="1"/>
</dbReference>
<protein>
    <submittedName>
        <fullName evidence="3">AsnC family transcriptional regulator</fullName>
    </submittedName>
</protein>
<dbReference type="Gene3D" id="1.10.10.10">
    <property type="entry name" value="Winged helix-like DNA-binding domain superfamily/Winged helix DNA-binding domain"/>
    <property type="match status" value="1"/>
</dbReference>
<dbReference type="GO" id="GO:0005829">
    <property type="term" value="C:cytosol"/>
    <property type="evidence" value="ECO:0007669"/>
    <property type="project" value="TreeGrafter"/>
</dbReference>
<reference evidence="3 4" key="1">
    <citation type="submission" date="2019-03" db="EMBL/GenBank/DDBJ databases">
        <title>Draft genome sequences of novel Actinobacteria.</title>
        <authorList>
            <person name="Sahin N."/>
            <person name="Ay H."/>
            <person name="Saygin H."/>
        </authorList>
    </citation>
    <scope>NUCLEOTIDE SEQUENCE [LARGE SCALE GENOMIC DNA]</scope>
    <source>
        <strain evidence="3 4">7K502</strain>
    </source>
</reference>
<dbReference type="OrthoDB" id="166264at2"/>
<feature type="non-terminal residue" evidence="3">
    <location>
        <position position="53"/>
    </location>
</feature>
<evidence type="ECO:0000313" key="2">
    <source>
        <dbReference type="EMBL" id="TDD31581.1"/>
    </source>
</evidence>
<keyword evidence="4" id="KW-1185">Reference proteome</keyword>